<evidence type="ECO:0000313" key="2">
    <source>
        <dbReference type="EMBL" id="AKB27044.1"/>
    </source>
</evidence>
<name>A0A0E3P145_9EURY</name>
<dbReference type="OrthoDB" id="132449at2157"/>
<evidence type="ECO:0000313" key="3">
    <source>
        <dbReference type="Proteomes" id="UP000033111"/>
    </source>
</evidence>
<dbReference type="PATRIC" id="fig|1434120.4.peg.411"/>
<evidence type="ECO:0000256" key="1">
    <source>
        <dbReference type="ARBA" id="ARBA00022596"/>
    </source>
</evidence>
<accession>A0A0E3P145</accession>
<dbReference type="Pfam" id="PF01969">
    <property type="entry name" value="Ni_insertion"/>
    <property type="match status" value="1"/>
</dbReference>
<proteinExistence type="predicted"/>
<gene>
    <name evidence="2" type="ORF">MSSIT_0325</name>
</gene>
<dbReference type="Gene3D" id="3.30.70.1380">
    <property type="entry name" value="Transcriptional regulatory protein pf0864 domain like"/>
    <property type="match status" value="1"/>
</dbReference>
<dbReference type="AlphaFoldDB" id="A0A0E3P145"/>
<dbReference type="PANTHER" id="PTHR36566:SF1">
    <property type="entry name" value="PYRIDINIUM-3,5-BISTHIOCARBOXYLIC ACID MONONUCLEOTIDE NICKEL INSERTION PROTEIN"/>
    <property type="match status" value="1"/>
</dbReference>
<keyword evidence="3" id="KW-1185">Reference proteome</keyword>
<sequence>MLLMANIDNITCDQVPYLIEELMELGAKNVHVIPAFTKKGRPEYIFLIDSEDETLDSLAEFMAMETGTLGVRLLKTEHYPFDYELRKLCLSFRDENDLPLWEGEINIKIVIGKEQKPLSARAEYEELKELASRVREAGLKLSMYEIKELIEERALKGIKDFTINFNDCGPGLDSESLFPVSKKLCCKDKTKTFLGN</sequence>
<reference evidence="2 3" key="1">
    <citation type="submission" date="2014-07" db="EMBL/GenBank/DDBJ databases">
        <title>Methanogenic archaea and the global carbon cycle.</title>
        <authorList>
            <person name="Henriksen J.R."/>
            <person name="Luke J."/>
            <person name="Reinhart S."/>
            <person name="Benedict M.N."/>
            <person name="Youngblut N.D."/>
            <person name="Metcalf M.E."/>
            <person name="Whitaker R.J."/>
            <person name="Metcalf W.W."/>
        </authorList>
    </citation>
    <scope>NUCLEOTIDE SEQUENCE [LARGE SCALE GENOMIC DNA]</scope>
    <source>
        <strain evidence="2 3">T4/M</strain>
    </source>
</reference>
<organism evidence="2 3">
    <name type="scientific">Methanosarcina siciliae T4/M</name>
    <dbReference type="NCBI Taxonomy" id="1434120"/>
    <lineage>
        <taxon>Archaea</taxon>
        <taxon>Methanobacteriati</taxon>
        <taxon>Methanobacteriota</taxon>
        <taxon>Stenosarchaea group</taxon>
        <taxon>Methanomicrobia</taxon>
        <taxon>Methanosarcinales</taxon>
        <taxon>Methanosarcinaceae</taxon>
        <taxon>Methanosarcina</taxon>
    </lineage>
</organism>
<protein>
    <submittedName>
        <fullName evidence="2">Uncharacterized protein</fullName>
    </submittedName>
</protein>
<dbReference type="HOGENOM" id="CLU_1607152_0_0_2"/>
<keyword evidence="1" id="KW-0533">Nickel</keyword>
<dbReference type="KEGG" id="msw:MSSIT_0325"/>
<dbReference type="PANTHER" id="PTHR36566">
    <property type="entry name" value="NICKEL INSERTION PROTEIN-RELATED"/>
    <property type="match status" value="1"/>
</dbReference>
<dbReference type="InterPro" id="IPR002822">
    <property type="entry name" value="Ni_insertion"/>
</dbReference>
<dbReference type="Proteomes" id="UP000033111">
    <property type="component" value="Chromosome"/>
</dbReference>
<dbReference type="EMBL" id="CP009506">
    <property type="protein sequence ID" value="AKB27044.1"/>
    <property type="molecule type" value="Genomic_DNA"/>
</dbReference>